<dbReference type="GO" id="GO:0042910">
    <property type="term" value="F:xenobiotic transmembrane transporter activity"/>
    <property type="evidence" value="ECO:0007669"/>
    <property type="project" value="InterPro"/>
</dbReference>
<dbReference type="GO" id="GO:0015297">
    <property type="term" value="F:antiporter activity"/>
    <property type="evidence" value="ECO:0007669"/>
    <property type="project" value="UniProtKB-KW"/>
</dbReference>
<keyword evidence="8 13" id="KW-0812">Transmembrane</keyword>
<evidence type="ECO:0000256" key="1">
    <source>
        <dbReference type="ARBA" id="ARBA00003408"/>
    </source>
</evidence>
<feature type="transmembrane region" description="Helical" evidence="13">
    <location>
        <begin position="167"/>
        <end position="189"/>
    </location>
</feature>
<dbReference type="InterPro" id="IPR002528">
    <property type="entry name" value="MATE_fam"/>
</dbReference>
<name>A0A9W5YBN8_9FIRM</name>
<feature type="transmembrane region" description="Helical" evidence="13">
    <location>
        <begin position="398"/>
        <end position="418"/>
    </location>
</feature>
<keyword evidence="5" id="KW-0813">Transport</keyword>
<dbReference type="PIRSF" id="PIRSF006603">
    <property type="entry name" value="DinF"/>
    <property type="match status" value="1"/>
</dbReference>
<dbReference type="AlphaFoldDB" id="A0A9W5YBN8"/>
<dbReference type="Proteomes" id="UP001144256">
    <property type="component" value="Unassembled WGS sequence"/>
</dbReference>
<evidence type="ECO:0000256" key="2">
    <source>
        <dbReference type="ARBA" id="ARBA00004651"/>
    </source>
</evidence>
<feature type="transmembrane region" description="Helical" evidence="13">
    <location>
        <begin position="244"/>
        <end position="266"/>
    </location>
</feature>
<evidence type="ECO:0000256" key="12">
    <source>
        <dbReference type="ARBA" id="ARBA00031636"/>
    </source>
</evidence>
<organism evidence="14 15">
    <name type="scientific">Vallitalea longa</name>
    <dbReference type="NCBI Taxonomy" id="2936439"/>
    <lineage>
        <taxon>Bacteria</taxon>
        <taxon>Bacillati</taxon>
        <taxon>Bacillota</taxon>
        <taxon>Clostridia</taxon>
        <taxon>Lachnospirales</taxon>
        <taxon>Vallitaleaceae</taxon>
        <taxon>Vallitalea</taxon>
    </lineage>
</organism>
<feature type="transmembrane region" description="Helical" evidence="13">
    <location>
        <begin position="137"/>
        <end position="155"/>
    </location>
</feature>
<comment type="caution">
    <text evidence="14">The sequence shown here is derived from an EMBL/GenBank/DDBJ whole genome shotgun (WGS) entry which is preliminary data.</text>
</comment>
<feature type="transmembrane region" description="Helical" evidence="13">
    <location>
        <begin position="424"/>
        <end position="441"/>
    </location>
</feature>
<gene>
    <name evidence="14" type="ORF">SH1V18_07980</name>
</gene>
<keyword evidence="15" id="KW-1185">Reference proteome</keyword>
<evidence type="ECO:0000256" key="7">
    <source>
        <dbReference type="ARBA" id="ARBA00022475"/>
    </source>
</evidence>
<sequence length="469" mass="51495">MSLNLIKDYKKDKMFYKNLFILTLPIVLQSLITSSLNMLDTMMIGKVGEVELASVGIANQYYFLFTLFVLGVAGGGGVLIAQLWGKNDKDNIKKVLSKTLAVGFIIISIFVILGLVIPGKIISIFNSDASVVTIGSQYLTITVISYIFTGISFVFASSLRSIGNTKLPMLASLLGLTVNGFLNYCLIFGHFGMPELKTQGAAIATLIARICECGLILFVVYFKDKILNIRFRDLRGLSHKLTRTLTNVTVPIVLNEATWGIGNVTYMAIYSQLGTGATASVQICSTIMNLFMIFAFGLSYAAVVVVGNEIGANKEDVAKESSKKIAKISVILALFLSIILFALARPIVSFFNISVEVKLSATYILYVYATILTMRVFNMVMIVGILRGGGDATYGTMLQGCTLWLIGIPLAALGVFVFHLPVHVVVSFTAIEEIIKFIFMMRRFKSYKWIRNMVKDHDIHSKDTVSVAV</sequence>
<dbReference type="InterPro" id="IPR050222">
    <property type="entry name" value="MATE_MdtK"/>
</dbReference>
<dbReference type="PANTHER" id="PTHR43298">
    <property type="entry name" value="MULTIDRUG RESISTANCE PROTEIN NORM-RELATED"/>
    <property type="match status" value="1"/>
</dbReference>
<evidence type="ECO:0000256" key="10">
    <source>
        <dbReference type="ARBA" id="ARBA00023065"/>
    </source>
</evidence>
<feature type="transmembrane region" description="Helical" evidence="13">
    <location>
        <begin position="20"/>
        <end position="39"/>
    </location>
</feature>
<evidence type="ECO:0000256" key="5">
    <source>
        <dbReference type="ARBA" id="ARBA00022448"/>
    </source>
</evidence>
<keyword evidence="6" id="KW-0050">Antiport</keyword>
<feature type="transmembrane region" description="Helical" evidence="13">
    <location>
        <begin position="328"/>
        <end position="351"/>
    </location>
</feature>
<dbReference type="NCBIfam" id="TIGR00797">
    <property type="entry name" value="matE"/>
    <property type="match status" value="1"/>
</dbReference>
<proteinExistence type="inferred from homology"/>
<feature type="transmembrane region" description="Helical" evidence="13">
    <location>
        <begin position="286"/>
        <end position="307"/>
    </location>
</feature>
<evidence type="ECO:0000256" key="11">
    <source>
        <dbReference type="ARBA" id="ARBA00023136"/>
    </source>
</evidence>
<evidence type="ECO:0000256" key="3">
    <source>
        <dbReference type="ARBA" id="ARBA00010199"/>
    </source>
</evidence>
<dbReference type="Pfam" id="PF01554">
    <property type="entry name" value="MatE"/>
    <property type="match status" value="2"/>
</dbReference>
<evidence type="ECO:0000256" key="13">
    <source>
        <dbReference type="SAM" id="Phobius"/>
    </source>
</evidence>
<feature type="transmembrane region" description="Helical" evidence="13">
    <location>
        <begin position="201"/>
        <end position="223"/>
    </location>
</feature>
<comment type="subcellular location">
    <subcellularLocation>
        <location evidence="2">Cell membrane</location>
        <topology evidence="2">Multi-pass membrane protein</topology>
    </subcellularLocation>
</comment>
<reference evidence="14" key="1">
    <citation type="submission" date="2022-06" db="EMBL/GenBank/DDBJ databases">
        <title>Vallitalea longa sp. nov., an anaerobic bacterium isolated from marine sediment.</title>
        <authorList>
            <person name="Hirano S."/>
            <person name="Terahara T."/>
            <person name="Mori K."/>
            <person name="Hamada M."/>
            <person name="Matsumoto R."/>
            <person name="Kobayashi T."/>
        </authorList>
    </citation>
    <scope>NUCLEOTIDE SEQUENCE</scope>
    <source>
        <strain evidence="14">SH18-1</strain>
    </source>
</reference>
<keyword evidence="10" id="KW-0406">Ion transport</keyword>
<feature type="transmembrane region" description="Helical" evidence="13">
    <location>
        <begin position="95"/>
        <end position="117"/>
    </location>
</feature>
<comment type="function">
    <text evidence="1">Multidrug efflux pump.</text>
</comment>
<dbReference type="GO" id="GO:0005886">
    <property type="term" value="C:plasma membrane"/>
    <property type="evidence" value="ECO:0007669"/>
    <property type="project" value="UniProtKB-SubCell"/>
</dbReference>
<dbReference type="RefSeq" id="WP_281812460.1">
    <property type="nucleotide sequence ID" value="NZ_BRLB01000001.1"/>
</dbReference>
<comment type="similarity">
    <text evidence="3">Belongs to the multi antimicrobial extrusion (MATE) (TC 2.A.66.1) family.</text>
</comment>
<evidence type="ECO:0000256" key="6">
    <source>
        <dbReference type="ARBA" id="ARBA00022449"/>
    </source>
</evidence>
<evidence type="ECO:0000313" key="15">
    <source>
        <dbReference type="Proteomes" id="UP001144256"/>
    </source>
</evidence>
<keyword evidence="7" id="KW-1003">Cell membrane</keyword>
<accession>A0A9W5YBN8</accession>
<dbReference type="GO" id="GO:0006811">
    <property type="term" value="P:monoatomic ion transport"/>
    <property type="evidence" value="ECO:0007669"/>
    <property type="project" value="UniProtKB-KW"/>
</dbReference>
<dbReference type="PANTHER" id="PTHR43298:SF2">
    <property type="entry name" value="FMN_FAD EXPORTER YEEO-RELATED"/>
    <property type="match status" value="1"/>
</dbReference>
<evidence type="ECO:0000256" key="9">
    <source>
        <dbReference type="ARBA" id="ARBA00022989"/>
    </source>
</evidence>
<feature type="transmembrane region" description="Helical" evidence="13">
    <location>
        <begin position="59"/>
        <end position="83"/>
    </location>
</feature>
<evidence type="ECO:0000256" key="4">
    <source>
        <dbReference type="ARBA" id="ARBA00020268"/>
    </source>
</evidence>
<evidence type="ECO:0000313" key="14">
    <source>
        <dbReference type="EMBL" id="GKX28318.1"/>
    </source>
</evidence>
<dbReference type="EMBL" id="BRLB01000001">
    <property type="protein sequence ID" value="GKX28318.1"/>
    <property type="molecule type" value="Genomic_DNA"/>
</dbReference>
<evidence type="ECO:0000256" key="8">
    <source>
        <dbReference type="ARBA" id="ARBA00022692"/>
    </source>
</evidence>
<keyword evidence="9 13" id="KW-1133">Transmembrane helix</keyword>
<protein>
    <recommendedName>
        <fullName evidence="4">Probable multidrug resistance protein NorM</fullName>
    </recommendedName>
    <alternativeName>
        <fullName evidence="12">Multidrug-efflux transporter</fullName>
    </alternativeName>
</protein>
<keyword evidence="11 13" id="KW-0472">Membrane</keyword>
<dbReference type="CDD" id="cd13134">
    <property type="entry name" value="MATE_like_8"/>
    <property type="match status" value="1"/>
</dbReference>
<dbReference type="InterPro" id="IPR048279">
    <property type="entry name" value="MdtK-like"/>
</dbReference>
<feature type="transmembrane region" description="Helical" evidence="13">
    <location>
        <begin position="363"/>
        <end position="386"/>
    </location>
</feature>